<dbReference type="RefSeq" id="XP_008029424.1">
    <property type="nucleotide sequence ID" value="XM_008031233.1"/>
</dbReference>
<dbReference type="OrthoDB" id="3793790at2759"/>
<evidence type="ECO:0000313" key="2">
    <source>
        <dbReference type="EMBL" id="EOA82508.1"/>
    </source>
</evidence>
<dbReference type="Proteomes" id="UP000016935">
    <property type="component" value="Unassembled WGS sequence"/>
</dbReference>
<accession>R0JMQ5</accession>
<keyword evidence="3" id="KW-1185">Reference proteome</keyword>
<feature type="compositionally biased region" description="Basic and acidic residues" evidence="1">
    <location>
        <begin position="68"/>
        <end position="80"/>
    </location>
</feature>
<evidence type="ECO:0000313" key="3">
    <source>
        <dbReference type="Proteomes" id="UP000016935"/>
    </source>
</evidence>
<organism evidence="2 3">
    <name type="scientific">Exserohilum turcicum (strain 28A)</name>
    <name type="common">Northern leaf blight fungus</name>
    <name type="synonym">Setosphaeria turcica</name>
    <dbReference type="NCBI Taxonomy" id="671987"/>
    <lineage>
        <taxon>Eukaryota</taxon>
        <taxon>Fungi</taxon>
        <taxon>Dikarya</taxon>
        <taxon>Ascomycota</taxon>
        <taxon>Pezizomycotina</taxon>
        <taxon>Dothideomycetes</taxon>
        <taxon>Pleosporomycetidae</taxon>
        <taxon>Pleosporales</taxon>
        <taxon>Pleosporineae</taxon>
        <taxon>Pleosporaceae</taxon>
        <taxon>Exserohilum</taxon>
    </lineage>
</organism>
<gene>
    <name evidence="2" type="ORF">SETTUDRAFT_34076</name>
</gene>
<feature type="compositionally biased region" description="Polar residues" evidence="1">
    <location>
        <begin position="36"/>
        <end position="47"/>
    </location>
</feature>
<evidence type="ECO:0000256" key="1">
    <source>
        <dbReference type="SAM" id="MobiDB-lite"/>
    </source>
</evidence>
<name>R0JMQ5_EXST2</name>
<protein>
    <submittedName>
        <fullName evidence="2">Uncharacterized protein</fullName>
    </submittedName>
</protein>
<dbReference type="GeneID" id="19403855"/>
<reference evidence="2 3" key="2">
    <citation type="journal article" date="2013" name="PLoS Genet.">
        <title>Comparative genome structure, secondary metabolite, and effector coding capacity across Cochliobolus pathogens.</title>
        <authorList>
            <person name="Condon B.J."/>
            <person name="Leng Y."/>
            <person name="Wu D."/>
            <person name="Bushley K.E."/>
            <person name="Ohm R.A."/>
            <person name="Otillar R."/>
            <person name="Martin J."/>
            <person name="Schackwitz W."/>
            <person name="Grimwood J."/>
            <person name="MohdZainudin N."/>
            <person name="Xue C."/>
            <person name="Wang R."/>
            <person name="Manning V.A."/>
            <person name="Dhillon B."/>
            <person name="Tu Z.J."/>
            <person name="Steffenson B.J."/>
            <person name="Salamov A."/>
            <person name="Sun H."/>
            <person name="Lowry S."/>
            <person name="LaButti K."/>
            <person name="Han J."/>
            <person name="Copeland A."/>
            <person name="Lindquist E."/>
            <person name="Barry K."/>
            <person name="Schmutz J."/>
            <person name="Baker S.E."/>
            <person name="Ciuffetti L.M."/>
            <person name="Grigoriev I.V."/>
            <person name="Zhong S."/>
            <person name="Turgeon B.G."/>
        </authorList>
    </citation>
    <scope>NUCLEOTIDE SEQUENCE [LARGE SCALE GENOMIC DNA]</scope>
    <source>
        <strain evidence="3">28A</strain>
    </source>
</reference>
<dbReference type="eggNOG" id="ENOG502RAS8">
    <property type="taxonomic scope" value="Eukaryota"/>
</dbReference>
<dbReference type="AlphaFoldDB" id="R0JMQ5"/>
<proteinExistence type="predicted"/>
<reference evidence="2 3" key="1">
    <citation type="journal article" date="2012" name="PLoS Pathog.">
        <title>Diverse lifestyles and strategies of plant pathogenesis encoded in the genomes of eighteen Dothideomycetes fungi.</title>
        <authorList>
            <person name="Ohm R.A."/>
            <person name="Feau N."/>
            <person name="Henrissat B."/>
            <person name="Schoch C.L."/>
            <person name="Horwitz B.A."/>
            <person name="Barry K.W."/>
            <person name="Condon B.J."/>
            <person name="Copeland A.C."/>
            <person name="Dhillon B."/>
            <person name="Glaser F."/>
            <person name="Hesse C.N."/>
            <person name="Kosti I."/>
            <person name="LaButti K."/>
            <person name="Lindquist E.A."/>
            <person name="Lucas S."/>
            <person name="Salamov A.A."/>
            <person name="Bradshaw R.E."/>
            <person name="Ciuffetti L."/>
            <person name="Hamelin R.C."/>
            <person name="Kema G.H.J."/>
            <person name="Lawrence C."/>
            <person name="Scott J.A."/>
            <person name="Spatafora J.W."/>
            <person name="Turgeon B.G."/>
            <person name="de Wit P.J.G.M."/>
            <person name="Zhong S."/>
            <person name="Goodwin S.B."/>
            <person name="Grigoriev I.V."/>
        </authorList>
    </citation>
    <scope>NUCLEOTIDE SEQUENCE [LARGE SCALE GENOMIC DNA]</scope>
    <source>
        <strain evidence="3">28A</strain>
    </source>
</reference>
<dbReference type="EMBL" id="KB908844">
    <property type="protein sequence ID" value="EOA82508.1"/>
    <property type="molecule type" value="Genomic_DNA"/>
</dbReference>
<sequence length="277" mass="30839">MHQKTNIITDDEVAQAMAAASQTKGKRGKQKATGGFSFSTKPQTANSIPRVPKRPQTATSTPRAPKRQKTDTKKDRKPETQEILPITEQASPFPLHQASPVTIDRGNAAKDDVCIEERLIGDTEIDAFNLDRSTVVIRGESENQVVTTTSNPRTGASCFFDTAVTQSQSNIPQQPAPFLKKGRHGRHGDFVNDPDRLTGHGHQIPPGERRRWDEFTVFRGSFCRTASGVPSGQTKEIWNKWQMWYSGFVERFPGYAVAHLWPCGCERVSDDSDSEEE</sequence>
<dbReference type="HOGENOM" id="CLU_1005317_0_0_1"/>
<feature type="region of interest" description="Disordered" evidence="1">
    <location>
        <begin position="1"/>
        <end position="99"/>
    </location>
</feature>